<dbReference type="EMBL" id="QDGZ01000004">
    <property type="protein sequence ID" value="PVG82598.1"/>
    <property type="molecule type" value="Genomic_DNA"/>
</dbReference>
<evidence type="ECO:0000313" key="2">
    <source>
        <dbReference type="EMBL" id="PVG82598.1"/>
    </source>
</evidence>
<keyword evidence="3" id="KW-1185">Reference proteome</keyword>
<reference evidence="2 3" key="1">
    <citation type="submission" date="2018-04" db="EMBL/GenBank/DDBJ databases">
        <title>Genome of Nocardioides gansuensis WSJ-1.</title>
        <authorList>
            <person name="Wu S."/>
            <person name="Wang G."/>
        </authorList>
    </citation>
    <scope>NUCLEOTIDE SEQUENCE [LARGE SCALE GENOMIC DNA]</scope>
    <source>
        <strain evidence="2 3">WSJ-1</strain>
    </source>
</reference>
<gene>
    <name evidence="2" type="ORF">DDE18_09485</name>
</gene>
<evidence type="ECO:0000256" key="1">
    <source>
        <dbReference type="SAM" id="MobiDB-lite"/>
    </source>
</evidence>
<sequence length="68" mass="7516">MQTARHDNSTATPTYPAHRERDITWRTEVAAQDEFQSLLAKIRSAGGTITRTCPCPDGFLVTYVTCGT</sequence>
<protein>
    <submittedName>
        <fullName evidence="2">Uncharacterized protein</fullName>
    </submittedName>
</protein>
<name>A0A2T8FA43_9ACTN</name>
<comment type="caution">
    <text evidence="2">The sequence shown here is derived from an EMBL/GenBank/DDBJ whole genome shotgun (WGS) entry which is preliminary data.</text>
</comment>
<dbReference type="Proteomes" id="UP000246018">
    <property type="component" value="Unassembled WGS sequence"/>
</dbReference>
<feature type="region of interest" description="Disordered" evidence="1">
    <location>
        <begin position="1"/>
        <end position="20"/>
    </location>
</feature>
<organism evidence="2 3">
    <name type="scientific">Nocardioides gansuensis</name>
    <dbReference type="NCBI Taxonomy" id="2138300"/>
    <lineage>
        <taxon>Bacteria</taxon>
        <taxon>Bacillati</taxon>
        <taxon>Actinomycetota</taxon>
        <taxon>Actinomycetes</taxon>
        <taxon>Propionibacteriales</taxon>
        <taxon>Nocardioidaceae</taxon>
        <taxon>Nocardioides</taxon>
    </lineage>
</organism>
<dbReference type="RefSeq" id="WP_116572031.1">
    <property type="nucleotide sequence ID" value="NZ_QDGZ01000004.1"/>
</dbReference>
<dbReference type="OrthoDB" id="3790734at2"/>
<dbReference type="AlphaFoldDB" id="A0A2T8FA43"/>
<evidence type="ECO:0000313" key="3">
    <source>
        <dbReference type="Proteomes" id="UP000246018"/>
    </source>
</evidence>
<proteinExistence type="predicted"/>
<accession>A0A2T8FA43</accession>